<evidence type="ECO:0000313" key="1">
    <source>
        <dbReference type="EMBL" id="KAA1138626.1"/>
    </source>
</evidence>
<evidence type="ECO:0000313" key="2">
    <source>
        <dbReference type="Proteomes" id="UP000325313"/>
    </source>
</evidence>
<name>A0A5B0SKB2_PUCGR</name>
<sequence length="81" mass="9607">MKEVKAHLTLEDNLRDTLHPVEKSQGGHRPTRVQRKIDRGEEDHTHLTLEINLSTRYFSGWPILANELARFGRRQKNYMIR</sequence>
<reference evidence="1 2" key="1">
    <citation type="submission" date="2019-05" db="EMBL/GenBank/DDBJ databases">
        <title>Emergence of the Ug99 lineage of the wheat stem rust pathogen through somatic hybridization.</title>
        <authorList>
            <person name="Li F."/>
            <person name="Upadhyaya N.M."/>
            <person name="Sperschneider J."/>
            <person name="Matny O."/>
            <person name="Nguyen-Phuc H."/>
            <person name="Mago R."/>
            <person name="Raley C."/>
            <person name="Miller M.E."/>
            <person name="Silverstein K.A.T."/>
            <person name="Henningsen E."/>
            <person name="Hirsch C.D."/>
            <person name="Visser B."/>
            <person name="Pretorius Z.A."/>
            <person name="Steffenson B.J."/>
            <person name="Schwessinger B."/>
            <person name="Dodds P.N."/>
            <person name="Figueroa M."/>
        </authorList>
    </citation>
    <scope>NUCLEOTIDE SEQUENCE [LARGE SCALE GENOMIC DNA]</scope>
    <source>
        <strain evidence="1 2">Ug99</strain>
    </source>
</reference>
<comment type="caution">
    <text evidence="1">The sequence shown here is derived from an EMBL/GenBank/DDBJ whole genome shotgun (WGS) entry which is preliminary data.</text>
</comment>
<accession>A0A5B0SKB2</accession>
<organism evidence="1 2">
    <name type="scientific">Puccinia graminis f. sp. tritici</name>
    <dbReference type="NCBI Taxonomy" id="56615"/>
    <lineage>
        <taxon>Eukaryota</taxon>
        <taxon>Fungi</taxon>
        <taxon>Dikarya</taxon>
        <taxon>Basidiomycota</taxon>
        <taxon>Pucciniomycotina</taxon>
        <taxon>Pucciniomycetes</taxon>
        <taxon>Pucciniales</taxon>
        <taxon>Pucciniaceae</taxon>
        <taxon>Puccinia</taxon>
    </lineage>
</organism>
<dbReference type="Proteomes" id="UP000325313">
    <property type="component" value="Unassembled WGS sequence"/>
</dbReference>
<gene>
    <name evidence="1" type="ORF">PGTUg99_032049</name>
</gene>
<dbReference type="EMBL" id="VDEP01000002">
    <property type="protein sequence ID" value="KAA1138626.1"/>
    <property type="molecule type" value="Genomic_DNA"/>
</dbReference>
<protein>
    <submittedName>
        <fullName evidence="1">Uncharacterized protein</fullName>
    </submittedName>
</protein>
<proteinExistence type="predicted"/>
<dbReference type="AlphaFoldDB" id="A0A5B0SKB2"/>